<comment type="caution">
    <text evidence="1">The sequence shown here is derived from an EMBL/GenBank/DDBJ whole genome shotgun (WGS) entry which is preliminary data.</text>
</comment>
<dbReference type="AlphaFoldDB" id="A0A823J9G8"/>
<protein>
    <submittedName>
        <fullName evidence="1">Uncharacterized protein</fullName>
    </submittedName>
</protein>
<gene>
    <name evidence="1" type="ORF">D4C60_00315</name>
</gene>
<accession>A0A823J9G8</accession>
<name>A0A823J9G8_LISMN</name>
<proteinExistence type="predicted"/>
<sequence>MILTQKRPEFIGFNGPEATYVIIWKLLDKGLTKTVCYSAEELEEQIELHAWKFDGYEVIANAEDI</sequence>
<dbReference type="RefSeq" id="WP_096807653.1">
    <property type="nucleotide sequence ID" value="NZ_CP168887.1"/>
</dbReference>
<evidence type="ECO:0000313" key="2">
    <source>
        <dbReference type="Proteomes" id="UP000548826"/>
    </source>
</evidence>
<evidence type="ECO:0000313" key="1">
    <source>
        <dbReference type="EMBL" id="EAG9855431.1"/>
    </source>
</evidence>
<dbReference type="EMBL" id="AABEQV010000001">
    <property type="protein sequence ID" value="EAG9855431.1"/>
    <property type="molecule type" value="Genomic_DNA"/>
</dbReference>
<organism evidence="1 2">
    <name type="scientific">Listeria monocytogenes</name>
    <dbReference type="NCBI Taxonomy" id="1639"/>
    <lineage>
        <taxon>Bacteria</taxon>
        <taxon>Bacillati</taxon>
        <taxon>Bacillota</taxon>
        <taxon>Bacilli</taxon>
        <taxon>Bacillales</taxon>
        <taxon>Listeriaceae</taxon>
        <taxon>Listeria</taxon>
    </lineage>
</organism>
<reference evidence="1 2" key="1">
    <citation type="submission" date="2019-04" db="EMBL/GenBank/DDBJ databases">
        <authorList>
            <person name="Ashton P.M."/>
            <person name="Dallman T."/>
            <person name="Nair S."/>
            <person name="De Pinna E."/>
            <person name="Peters T."/>
            <person name="Grant K."/>
        </authorList>
    </citation>
    <scope>NUCLEOTIDE SEQUENCE [LARGE SCALE GENOMIC DNA]</scope>
    <source>
        <strain evidence="1 2">429821</strain>
    </source>
</reference>
<dbReference type="Proteomes" id="UP000548826">
    <property type="component" value="Unassembled WGS sequence"/>
</dbReference>